<gene>
    <name evidence="2" type="ORF">CFT61_14655</name>
</gene>
<evidence type="ECO:0000259" key="1">
    <source>
        <dbReference type="SMART" id="SM00953"/>
    </source>
</evidence>
<accession>A0AA91THJ0</accession>
<protein>
    <recommendedName>
        <fullName evidence="1">RES domain-containing protein</fullName>
    </recommendedName>
</protein>
<name>A0AA91THJ0_9BACT</name>
<comment type="caution">
    <text evidence="2">The sequence shown here is derived from an EMBL/GenBank/DDBJ whole genome shotgun (WGS) entry which is preliminary data.</text>
</comment>
<proteinExistence type="predicted"/>
<feature type="domain" description="RES" evidence="1">
    <location>
        <begin position="168"/>
        <end position="325"/>
    </location>
</feature>
<evidence type="ECO:0000313" key="2">
    <source>
        <dbReference type="EMBL" id="OXL42786.1"/>
    </source>
</evidence>
<reference evidence="2 3" key="1">
    <citation type="submission" date="2017-07" db="EMBL/GenBank/DDBJ databases">
        <title>Draft genome sequence of Prevotella copri isolated from the gut of healthy adult Indian.</title>
        <authorList>
            <person name="Das B."/>
            <person name="Bag S."/>
            <person name="Ghosh T.S."/>
        </authorList>
    </citation>
    <scope>NUCLEOTIDE SEQUENCE [LARGE SCALE GENOMIC DNA]</scope>
    <source>
        <strain evidence="2 3">Indica</strain>
    </source>
</reference>
<dbReference type="Pfam" id="PF08808">
    <property type="entry name" value="RES"/>
    <property type="match status" value="1"/>
</dbReference>
<evidence type="ECO:0000313" key="3">
    <source>
        <dbReference type="Proteomes" id="UP000215155"/>
    </source>
</evidence>
<sequence length="333" mass="37649">MVNMKICKNCFADVEMQAAVCNESDTKGICEVCGQEGRLLDIEYFSDFFEEVLALFEPSETGTGIADLVQQDWDIFSSVGIGTKVLSYFLSLKDYGYSVDDKVSYSALMEDKLNVWNVVKKQVRESRRFFADLLAFDEMNLMESNASILEGSIFYRARVIPSGVKELSTKEMSCPPYNKATAGRANPMGIPYLYLCQDEETTYYEVRALYLDRLSVAQFRVKENLNILDFTSKLSLYVAFSNATETLSDVIVKQKLLQAISHDLSKPLRRYDTELEYVPTQLICEYCKLNGIDGIRFESSLHKGGINLVLFDANKADCISVVSKEIKKVEIAL</sequence>
<dbReference type="EMBL" id="NMPZ01000032">
    <property type="protein sequence ID" value="OXL42786.1"/>
    <property type="molecule type" value="Genomic_DNA"/>
</dbReference>
<dbReference type="InterPro" id="IPR014914">
    <property type="entry name" value="RES_dom"/>
</dbReference>
<dbReference type="AlphaFoldDB" id="A0AA91THJ0"/>
<organism evidence="2 3">
    <name type="scientific">Segatella copri</name>
    <dbReference type="NCBI Taxonomy" id="165179"/>
    <lineage>
        <taxon>Bacteria</taxon>
        <taxon>Pseudomonadati</taxon>
        <taxon>Bacteroidota</taxon>
        <taxon>Bacteroidia</taxon>
        <taxon>Bacteroidales</taxon>
        <taxon>Prevotellaceae</taxon>
        <taxon>Segatella</taxon>
    </lineage>
</organism>
<dbReference type="Proteomes" id="UP000215155">
    <property type="component" value="Unassembled WGS sequence"/>
</dbReference>
<dbReference type="SMART" id="SM00953">
    <property type="entry name" value="RES"/>
    <property type="match status" value="1"/>
</dbReference>